<protein>
    <recommendedName>
        <fullName evidence="9">Phytosulfokine</fullName>
    </recommendedName>
    <component>
        <recommendedName>
            <fullName evidence="9">Phytosulfokine-alpha</fullName>
            <shortName evidence="9">PSK-alpha</shortName>
            <shortName evidence="9">Phytosulfokine-a</shortName>
        </recommendedName>
    </component>
    <component>
        <recommendedName>
            <fullName evidence="9">Phytosulfokine-beta</fullName>
            <shortName evidence="9">PSK-beta</shortName>
            <shortName evidence="9">Phytosulfokine-b</shortName>
        </recommendedName>
    </component>
</protein>
<evidence type="ECO:0000256" key="1">
    <source>
        <dbReference type="ARBA" id="ARBA00004613"/>
    </source>
</evidence>
<comment type="caution">
    <text evidence="10">The sequence shown here is derived from an EMBL/GenBank/DDBJ whole genome shotgun (WGS) entry which is preliminary data.</text>
</comment>
<keyword evidence="11" id="KW-1185">Reference proteome</keyword>
<comment type="PTM">
    <text evidence="9">Sulfation is important for activity and for the binding to a putative membrane receptor.</text>
</comment>
<evidence type="ECO:0000256" key="8">
    <source>
        <dbReference type="ARBA" id="ARBA00023030"/>
    </source>
</evidence>
<evidence type="ECO:0000256" key="6">
    <source>
        <dbReference type="ARBA" id="ARBA00022729"/>
    </source>
</evidence>
<evidence type="ECO:0000256" key="5">
    <source>
        <dbReference type="ARBA" id="ARBA00022641"/>
    </source>
</evidence>
<evidence type="ECO:0000256" key="7">
    <source>
        <dbReference type="ARBA" id="ARBA00022782"/>
    </source>
</evidence>
<keyword evidence="7 9" id="KW-0221">Differentiation</keyword>
<evidence type="ECO:0000313" key="10">
    <source>
        <dbReference type="EMBL" id="KAH0912809.1"/>
    </source>
</evidence>
<keyword evidence="5 9" id="KW-0765">Sulfation</keyword>
<evidence type="ECO:0000256" key="9">
    <source>
        <dbReference type="RuleBase" id="RU368031"/>
    </source>
</evidence>
<keyword evidence="4 9" id="KW-0964">Secreted</keyword>
<dbReference type="Pfam" id="PF06404">
    <property type="entry name" value="PSK"/>
    <property type="match status" value="1"/>
</dbReference>
<evidence type="ECO:0000256" key="3">
    <source>
        <dbReference type="ARBA" id="ARBA00022473"/>
    </source>
</evidence>
<keyword evidence="3 9" id="KW-0217">Developmental protein</keyword>
<dbReference type="Proteomes" id="UP000824890">
    <property type="component" value="Unassembled WGS sequence"/>
</dbReference>
<gene>
    <name evidence="10" type="ORF">HID58_036130</name>
</gene>
<comment type="function">
    <text evidence="9">Promotes plant cell differentiation, organogenesis and somatic embryogenesis as well as cell proliferation.</text>
</comment>
<dbReference type="EMBL" id="JAGKQM010000009">
    <property type="protein sequence ID" value="KAH0912809.1"/>
    <property type="molecule type" value="Genomic_DNA"/>
</dbReference>
<comment type="PTM">
    <text evidence="9">PSK-alpha is produced by endopeptidase digestion. PSK-beta is produced from PSK-alpha by exopeptidase digestion.</text>
</comment>
<evidence type="ECO:0000256" key="2">
    <source>
        <dbReference type="ARBA" id="ARBA00010781"/>
    </source>
</evidence>
<accession>A0ABQ8C6V8</accession>
<dbReference type="InterPro" id="IPR009438">
    <property type="entry name" value="Phytosulfokine"/>
</dbReference>
<sequence length="139" mass="15751">MSIFMITASVARPYSTLQSKDTCLMKSTLDAHLDYIYTQSHPKLHTAVKEIETLCETEECLMKATSNAHDTMVTLMTHSTTSLLHPNQKICVQRLSLFLSMTFLLSLQCFDPSKANFVENLYKSLIDLPLISMTKNSRL</sequence>
<keyword evidence="8 9" id="KW-0339">Growth factor</keyword>
<comment type="subcellular location">
    <subcellularLocation>
        <location evidence="1 9">Secreted</location>
    </subcellularLocation>
</comment>
<comment type="similarity">
    <text evidence="2 9">Belongs to the phytosulfokine family.</text>
</comment>
<proteinExistence type="inferred from homology"/>
<evidence type="ECO:0000256" key="4">
    <source>
        <dbReference type="ARBA" id="ARBA00022525"/>
    </source>
</evidence>
<evidence type="ECO:0000313" key="11">
    <source>
        <dbReference type="Proteomes" id="UP000824890"/>
    </source>
</evidence>
<keyword evidence="6 9" id="KW-0732">Signal</keyword>
<reference evidence="10 11" key="1">
    <citation type="submission" date="2021-05" db="EMBL/GenBank/DDBJ databases">
        <title>Genome Assembly of Synthetic Allotetraploid Brassica napus Reveals Homoeologous Exchanges between Subgenomes.</title>
        <authorList>
            <person name="Davis J.T."/>
        </authorList>
    </citation>
    <scope>NUCLEOTIDE SEQUENCE [LARGE SCALE GENOMIC DNA]</scope>
    <source>
        <strain evidence="11">cv. Da-Ae</strain>
        <tissue evidence="10">Seedling</tissue>
    </source>
</reference>
<organism evidence="10 11">
    <name type="scientific">Brassica napus</name>
    <name type="common">Rape</name>
    <dbReference type="NCBI Taxonomy" id="3708"/>
    <lineage>
        <taxon>Eukaryota</taxon>
        <taxon>Viridiplantae</taxon>
        <taxon>Streptophyta</taxon>
        <taxon>Embryophyta</taxon>
        <taxon>Tracheophyta</taxon>
        <taxon>Spermatophyta</taxon>
        <taxon>Magnoliopsida</taxon>
        <taxon>eudicotyledons</taxon>
        <taxon>Gunneridae</taxon>
        <taxon>Pentapetalae</taxon>
        <taxon>rosids</taxon>
        <taxon>malvids</taxon>
        <taxon>Brassicales</taxon>
        <taxon>Brassicaceae</taxon>
        <taxon>Brassiceae</taxon>
        <taxon>Brassica</taxon>
    </lineage>
</organism>
<name>A0ABQ8C6V8_BRANA</name>